<protein>
    <submittedName>
        <fullName evidence="2">Glyoxalase</fullName>
    </submittedName>
</protein>
<dbReference type="AlphaFoldDB" id="A0A0D9ARD7"/>
<name>A0A0D9ARD7_STUST</name>
<evidence type="ECO:0000313" key="3">
    <source>
        <dbReference type="Proteomes" id="UP000032487"/>
    </source>
</evidence>
<dbReference type="Proteomes" id="UP000032487">
    <property type="component" value="Unassembled WGS sequence"/>
</dbReference>
<evidence type="ECO:0000259" key="1">
    <source>
        <dbReference type="PROSITE" id="PS51819"/>
    </source>
</evidence>
<dbReference type="RefSeq" id="WP_045160801.1">
    <property type="nucleotide sequence ID" value="NZ_JYHV01000011.1"/>
</dbReference>
<dbReference type="InterPro" id="IPR037523">
    <property type="entry name" value="VOC_core"/>
</dbReference>
<dbReference type="PROSITE" id="PS51819">
    <property type="entry name" value="VOC"/>
    <property type="match status" value="1"/>
</dbReference>
<dbReference type="SUPFAM" id="SSF54593">
    <property type="entry name" value="Glyoxalase/Bleomycin resistance protein/Dihydroxybiphenyl dioxygenase"/>
    <property type="match status" value="1"/>
</dbReference>
<dbReference type="Pfam" id="PF00903">
    <property type="entry name" value="Glyoxalase"/>
    <property type="match status" value="1"/>
</dbReference>
<dbReference type="InterPro" id="IPR004360">
    <property type="entry name" value="Glyas_Fos-R_dOase_dom"/>
</dbReference>
<sequence length="127" mass="14604">MFEVKATQHVLAVNDLERTEQYFLNELGFSLRFRVEGWSFVSLGSFHVMLGHCGDQLPARDTHDHAYFAYVNCEGIDDLYRDYRQRDVIVFQPISDKPWGMREFGVATPEGHRIVFGQDMQSGGSVL</sequence>
<dbReference type="EMBL" id="JYHV01000011">
    <property type="protein sequence ID" value="KJH83292.1"/>
    <property type="molecule type" value="Genomic_DNA"/>
</dbReference>
<dbReference type="InterPro" id="IPR029068">
    <property type="entry name" value="Glyas_Bleomycin-R_OHBP_Dase"/>
</dbReference>
<proteinExistence type="predicted"/>
<dbReference type="OrthoDB" id="9797663at2"/>
<feature type="domain" description="VOC" evidence="1">
    <location>
        <begin position="5"/>
        <end position="119"/>
    </location>
</feature>
<accession>A0A0D9ARD7</accession>
<gene>
    <name evidence="2" type="ORF">UF78_04295</name>
</gene>
<dbReference type="Gene3D" id="3.10.180.10">
    <property type="entry name" value="2,3-Dihydroxybiphenyl 1,2-Dioxygenase, domain 1"/>
    <property type="match status" value="1"/>
</dbReference>
<organism evidence="2 3">
    <name type="scientific">Stutzerimonas stutzeri</name>
    <name type="common">Pseudomonas stutzeri</name>
    <dbReference type="NCBI Taxonomy" id="316"/>
    <lineage>
        <taxon>Bacteria</taxon>
        <taxon>Pseudomonadati</taxon>
        <taxon>Pseudomonadota</taxon>
        <taxon>Gammaproteobacteria</taxon>
        <taxon>Pseudomonadales</taxon>
        <taxon>Pseudomonadaceae</taxon>
        <taxon>Stutzerimonas</taxon>
    </lineage>
</organism>
<dbReference type="PATRIC" id="fig|316.101.peg.443"/>
<reference evidence="2 3" key="1">
    <citation type="submission" date="2015-02" db="EMBL/GenBank/DDBJ databases">
        <title>Draft genome sequence of Pseudomonas stutzeri NT0128 isolated from wheat (Triticum turgidum) rhizosphere.</title>
        <authorList>
            <person name="Tovi N."/>
            <person name="Frenk S."/>
            <person name="Hadar Y."/>
            <person name="Minz D."/>
        </authorList>
    </citation>
    <scope>NUCLEOTIDE SEQUENCE [LARGE SCALE GENOMIC DNA]</scope>
    <source>
        <strain evidence="2 3">NT0128</strain>
    </source>
</reference>
<evidence type="ECO:0000313" key="2">
    <source>
        <dbReference type="EMBL" id="KJH83292.1"/>
    </source>
</evidence>
<comment type="caution">
    <text evidence="2">The sequence shown here is derived from an EMBL/GenBank/DDBJ whole genome shotgun (WGS) entry which is preliminary data.</text>
</comment>